<organism evidence="2 3">
    <name type="scientific">Noviherbaspirillum suwonense</name>
    <dbReference type="NCBI Taxonomy" id="1224511"/>
    <lineage>
        <taxon>Bacteria</taxon>
        <taxon>Pseudomonadati</taxon>
        <taxon>Pseudomonadota</taxon>
        <taxon>Betaproteobacteria</taxon>
        <taxon>Burkholderiales</taxon>
        <taxon>Oxalobacteraceae</taxon>
        <taxon>Noviherbaspirillum</taxon>
    </lineage>
</organism>
<dbReference type="Pfam" id="PF17001">
    <property type="entry name" value="T3SS_basalb_I"/>
    <property type="match status" value="1"/>
</dbReference>
<protein>
    <submittedName>
        <fullName evidence="2">Type III secretion basal body protein I, YscI, HrpB, PscI</fullName>
    </submittedName>
</protein>
<comment type="caution">
    <text evidence="2">The sequence shown here is derived from an EMBL/GenBank/DDBJ whole genome shotgun (WGS) entry which is preliminary data.</text>
</comment>
<sequence length="137" mass="14434">MTIETAVASRMRVSDDMAPTVPSDAQMSDDEMRAAGWLSEALSAPDDAGAASHAQPSTSMANMGDTILRGLVRVSDSYMKTAGELHTAIDGAGANSPSIQSALQMHMSFIEVSLQADTASKCISKSEQTVEQLVKQQ</sequence>
<proteinExistence type="predicted"/>
<reference evidence="2 3" key="1">
    <citation type="submission" date="2017-05" db="EMBL/GenBank/DDBJ databases">
        <authorList>
            <person name="Varghese N."/>
            <person name="Submissions S."/>
        </authorList>
    </citation>
    <scope>NUCLEOTIDE SEQUENCE [LARGE SCALE GENOMIC DNA]</scope>
    <source>
        <strain evidence="2 3">DSM 26001</strain>
    </source>
</reference>
<accession>A0ABY1PUS6</accession>
<evidence type="ECO:0000313" key="3">
    <source>
        <dbReference type="Proteomes" id="UP001158049"/>
    </source>
</evidence>
<evidence type="ECO:0000313" key="2">
    <source>
        <dbReference type="EMBL" id="SMP45079.1"/>
    </source>
</evidence>
<name>A0ABY1PUS6_9BURK</name>
<gene>
    <name evidence="2" type="ORF">SAMN06295970_101475</name>
</gene>
<dbReference type="RefSeq" id="WP_283440617.1">
    <property type="nucleotide sequence ID" value="NZ_FXUL01000001.1"/>
</dbReference>
<dbReference type="EMBL" id="FXUL01000001">
    <property type="protein sequence ID" value="SMP45079.1"/>
    <property type="molecule type" value="Genomic_DNA"/>
</dbReference>
<keyword evidence="3" id="KW-1185">Reference proteome</keyword>
<dbReference type="InterPro" id="IPR012670">
    <property type="entry name" value="T3SS_YscI/HrpB"/>
</dbReference>
<evidence type="ECO:0000256" key="1">
    <source>
        <dbReference type="SAM" id="MobiDB-lite"/>
    </source>
</evidence>
<feature type="region of interest" description="Disordered" evidence="1">
    <location>
        <begin position="1"/>
        <end position="62"/>
    </location>
</feature>
<dbReference type="Proteomes" id="UP001158049">
    <property type="component" value="Unassembled WGS sequence"/>
</dbReference>